<accession>A0A0N5ARA4</accession>
<proteinExistence type="predicted"/>
<name>A0A0N5ARA4_9BILA</name>
<protein>
    <submittedName>
        <fullName evidence="3">POU domain, class 6, transcription factor 2</fullName>
    </submittedName>
</protein>
<evidence type="ECO:0000313" key="3">
    <source>
        <dbReference type="WBParaSite" id="SMUV_0000724401-mRNA-1"/>
    </source>
</evidence>
<feature type="region of interest" description="Disordered" evidence="1">
    <location>
        <begin position="194"/>
        <end position="260"/>
    </location>
</feature>
<reference evidence="3" key="1">
    <citation type="submission" date="2017-02" db="UniProtKB">
        <authorList>
            <consortium name="WormBaseParasite"/>
        </authorList>
    </citation>
    <scope>IDENTIFICATION</scope>
</reference>
<keyword evidence="2" id="KW-1185">Reference proteome</keyword>
<evidence type="ECO:0000256" key="1">
    <source>
        <dbReference type="SAM" id="MobiDB-lite"/>
    </source>
</evidence>
<feature type="compositionally biased region" description="Low complexity" evidence="1">
    <location>
        <begin position="194"/>
        <end position="216"/>
    </location>
</feature>
<dbReference type="Proteomes" id="UP000046393">
    <property type="component" value="Unplaced"/>
</dbReference>
<dbReference type="AlphaFoldDB" id="A0A0N5ARA4"/>
<sequence>MPEASQKVVIEIVQKVAIKTINRVFGCAKKIMVIHTVHPESVNSNILLQSEKEAPRNVGLTFQQTSEVYRPHIPTSLNSSSQQVLHMTPDKKATVPSSFASVPQLNSAICNTTASSSLFGTPNVANPFLLTALLSMQPNPVASPLSSNIQAFNALIPYLQQVPNVESEYLMQNILALQQIATAQQLAATSQPTVIPQQQQTQPQQQQSSQQWLSPTRTAASGSENVPSLPLSTSEEPLSVLSESSHVSPRPRVAVTSDKNGQLMVSEDEFAIESLIESRKGLSEKESIAVAVLAGMAGYQR</sequence>
<feature type="compositionally biased region" description="Low complexity" evidence="1">
    <location>
        <begin position="226"/>
        <end position="248"/>
    </location>
</feature>
<organism evidence="2 3">
    <name type="scientific">Syphacia muris</name>
    <dbReference type="NCBI Taxonomy" id="451379"/>
    <lineage>
        <taxon>Eukaryota</taxon>
        <taxon>Metazoa</taxon>
        <taxon>Ecdysozoa</taxon>
        <taxon>Nematoda</taxon>
        <taxon>Chromadorea</taxon>
        <taxon>Rhabditida</taxon>
        <taxon>Spirurina</taxon>
        <taxon>Oxyuridomorpha</taxon>
        <taxon>Oxyuroidea</taxon>
        <taxon>Oxyuridae</taxon>
        <taxon>Syphacia</taxon>
    </lineage>
</organism>
<evidence type="ECO:0000313" key="2">
    <source>
        <dbReference type="Proteomes" id="UP000046393"/>
    </source>
</evidence>
<dbReference type="WBParaSite" id="SMUV_0000724401-mRNA-1">
    <property type="protein sequence ID" value="SMUV_0000724401-mRNA-1"/>
    <property type="gene ID" value="SMUV_0000724401"/>
</dbReference>